<dbReference type="AlphaFoldDB" id="A0A2G5FDB0"/>
<comment type="caution">
    <text evidence="2">The sequence shown here is derived from an EMBL/GenBank/DDBJ whole genome shotgun (WGS) entry which is preliminary data.</text>
</comment>
<reference evidence="3" key="1">
    <citation type="submission" date="2017-06" db="EMBL/GenBank/DDBJ databases">
        <authorList>
            <person name="Rastogi G."/>
            <person name="Vaishampayan P."/>
            <person name="Seuylemezian A."/>
        </authorList>
    </citation>
    <scope>NUCLEOTIDE SEQUENCE [LARGE SCALE GENOMIC DNA]</scope>
    <source>
        <strain evidence="3">PI11</strain>
    </source>
</reference>
<evidence type="ECO:0000313" key="2">
    <source>
        <dbReference type="EMBL" id="PIA65970.1"/>
    </source>
</evidence>
<dbReference type="InterPro" id="IPR009875">
    <property type="entry name" value="PilZ_domain"/>
</dbReference>
<dbReference type="EMBL" id="NIQU01000012">
    <property type="protein sequence ID" value="PIA65970.1"/>
    <property type="molecule type" value="Genomic_DNA"/>
</dbReference>
<organism evidence="2 3">
    <name type="scientific">Pseudomonas sediminis</name>
    <dbReference type="NCBI Taxonomy" id="1691904"/>
    <lineage>
        <taxon>Bacteria</taxon>
        <taxon>Pseudomonadati</taxon>
        <taxon>Pseudomonadota</taxon>
        <taxon>Gammaproteobacteria</taxon>
        <taxon>Pseudomonadales</taxon>
        <taxon>Pseudomonadaceae</taxon>
        <taxon>Pseudomonas</taxon>
    </lineage>
</organism>
<evidence type="ECO:0000259" key="1">
    <source>
        <dbReference type="Pfam" id="PF07238"/>
    </source>
</evidence>
<evidence type="ECO:0000313" key="3">
    <source>
        <dbReference type="Proteomes" id="UP000229504"/>
    </source>
</evidence>
<feature type="domain" description="PilZ" evidence="1">
    <location>
        <begin position="2"/>
        <end position="103"/>
    </location>
</feature>
<accession>A0A2G5FDB0</accession>
<proteinExistence type="predicted"/>
<dbReference type="Pfam" id="PF07238">
    <property type="entry name" value="PilZ"/>
    <property type="match status" value="1"/>
</dbReference>
<dbReference type="GO" id="GO:0035438">
    <property type="term" value="F:cyclic-di-GMP binding"/>
    <property type="evidence" value="ECO:0007669"/>
    <property type="project" value="InterPro"/>
</dbReference>
<dbReference type="Proteomes" id="UP000229504">
    <property type="component" value="Unassembled WGS sequence"/>
</dbReference>
<protein>
    <submittedName>
        <fullName evidence="2">PilZ domain-containing protein</fullName>
    </submittedName>
</protein>
<dbReference type="RefSeq" id="WP_099526745.1">
    <property type="nucleotide sequence ID" value="NZ_NIQU01000012.1"/>
</dbReference>
<gene>
    <name evidence="2" type="ORF">CDO35_22195</name>
</gene>
<sequence length="125" mass="14513">MRQSSRITFRSTFRIKISDRESDTLIGYAGDVSECGMKLLGDTPVEPGSELKLRVRMRDRQGEMRQVDVDMVCQWSQENTRTGFFEAGLALQDETAEYVRLIESMRKVRKERLRQEGWQGDEESS</sequence>
<name>A0A2G5FDB0_9PSED</name>